<dbReference type="PANTHER" id="PTHR38471">
    <property type="entry name" value="FOUR HELIX BUNDLE PROTEIN"/>
    <property type="match status" value="1"/>
</dbReference>
<dbReference type="CDD" id="cd16377">
    <property type="entry name" value="23S_rRNA_IVP_like"/>
    <property type="match status" value="1"/>
</dbReference>
<comment type="caution">
    <text evidence="1">The sequence shown here is derived from an EMBL/GenBank/DDBJ whole genome shotgun (WGS) entry which is preliminary data.</text>
</comment>
<dbReference type="NCBIfam" id="TIGR02436">
    <property type="entry name" value="four helix bundle protein"/>
    <property type="match status" value="1"/>
</dbReference>
<dbReference type="AlphaFoldDB" id="A0A226GUK4"/>
<reference evidence="1 2" key="1">
    <citation type="submission" date="2016-11" db="EMBL/GenBank/DDBJ databases">
        <title>Whole genomes of Flavobacteriaceae.</title>
        <authorList>
            <person name="Stine C."/>
            <person name="Li C."/>
            <person name="Tadesse D."/>
        </authorList>
    </citation>
    <scope>NUCLEOTIDE SEQUENCE [LARGE SCALE GENOMIC DNA]</scope>
    <source>
        <strain evidence="1 2">DSM 18292</strain>
    </source>
</reference>
<name>A0A226GUK4_9FLAO</name>
<dbReference type="Gene3D" id="1.20.1440.60">
    <property type="entry name" value="23S rRNA-intervening sequence"/>
    <property type="match status" value="1"/>
</dbReference>
<dbReference type="EMBL" id="MUGW01000049">
    <property type="protein sequence ID" value="OXA85657.1"/>
    <property type="molecule type" value="Genomic_DNA"/>
</dbReference>
<evidence type="ECO:0000313" key="1">
    <source>
        <dbReference type="EMBL" id="OXA85657.1"/>
    </source>
</evidence>
<keyword evidence="2" id="KW-1185">Reference proteome</keyword>
<dbReference type="Pfam" id="PF05635">
    <property type="entry name" value="23S_rRNA_IVP"/>
    <property type="match status" value="1"/>
</dbReference>
<sequence>MKPHKKLNSWIKSFEFVKEIYLVTNQFPSEEKFGITSQIRRASISVPVNIAEGAARKGLKEFIHFLHISLGSLSELDTLILLSKELNFINDEKCEELIGKLDIIGKLIYGLIKNLENRLENN</sequence>
<proteinExistence type="predicted"/>
<gene>
    <name evidence="1" type="ORF">B0A66_19215</name>
</gene>
<dbReference type="OrthoDB" id="9811959at2"/>
<organism evidence="1 2">
    <name type="scientific">Flavobacterium hercynium</name>
    <dbReference type="NCBI Taxonomy" id="387094"/>
    <lineage>
        <taxon>Bacteria</taxon>
        <taxon>Pseudomonadati</taxon>
        <taxon>Bacteroidota</taxon>
        <taxon>Flavobacteriia</taxon>
        <taxon>Flavobacteriales</taxon>
        <taxon>Flavobacteriaceae</taxon>
        <taxon>Flavobacterium</taxon>
    </lineage>
</organism>
<evidence type="ECO:0000313" key="2">
    <source>
        <dbReference type="Proteomes" id="UP000198345"/>
    </source>
</evidence>
<evidence type="ECO:0008006" key="3">
    <source>
        <dbReference type="Google" id="ProtNLM"/>
    </source>
</evidence>
<dbReference type="PANTHER" id="PTHR38471:SF2">
    <property type="entry name" value="FOUR HELIX BUNDLE PROTEIN"/>
    <property type="match status" value="1"/>
</dbReference>
<dbReference type="Proteomes" id="UP000198345">
    <property type="component" value="Unassembled WGS sequence"/>
</dbReference>
<dbReference type="InterPro" id="IPR012657">
    <property type="entry name" value="23S_rRNA-intervening_sequence"/>
</dbReference>
<dbReference type="InterPro" id="IPR036583">
    <property type="entry name" value="23S_rRNA_IVS_sf"/>
</dbReference>
<accession>A0A226GUK4</accession>
<protein>
    <recommendedName>
        <fullName evidence="3">Four helix bundle protein</fullName>
    </recommendedName>
</protein>
<dbReference type="RefSeq" id="WP_089051482.1">
    <property type="nucleotide sequence ID" value="NZ_FXTV01000025.1"/>
</dbReference>
<dbReference type="SUPFAM" id="SSF158446">
    <property type="entry name" value="IVS-encoded protein-like"/>
    <property type="match status" value="1"/>
</dbReference>